<feature type="transmembrane region" description="Helical" evidence="2">
    <location>
        <begin position="747"/>
        <end position="764"/>
    </location>
</feature>
<dbReference type="Pfam" id="PF00196">
    <property type="entry name" value="GerE"/>
    <property type="match status" value="1"/>
</dbReference>
<dbReference type="AlphaFoldDB" id="F2NAI5"/>
<feature type="transmembrane region" description="Helical" evidence="2">
    <location>
        <begin position="134"/>
        <end position="159"/>
    </location>
</feature>
<feature type="domain" description="HTH luxR-type" evidence="3">
    <location>
        <begin position="848"/>
        <end position="900"/>
    </location>
</feature>
<dbReference type="eggNOG" id="COG2197">
    <property type="taxonomic scope" value="Bacteria"/>
</dbReference>
<feature type="transmembrane region" description="Helical" evidence="2">
    <location>
        <begin position="25"/>
        <end position="44"/>
    </location>
</feature>
<feature type="transmembrane region" description="Helical" evidence="2">
    <location>
        <begin position="718"/>
        <end position="735"/>
    </location>
</feature>
<keyword evidence="5" id="KW-1185">Reference proteome</keyword>
<evidence type="ECO:0000313" key="5">
    <source>
        <dbReference type="Proteomes" id="UP000006851"/>
    </source>
</evidence>
<feature type="transmembrane region" description="Helical" evidence="2">
    <location>
        <begin position="452"/>
        <end position="474"/>
    </location>
</feature>
<feature type="transmembrane region" description="Helical" evidence="2">
    <location>
        <begin position="661"/>
        <end position="680"/>
    </location>
</feature>
<dbReference type="InterPro" id="IPR000792">
    <property type="entry name" value="Tscrpt_reg_LuxR_C"/>
</dbReference>
<evidence type="ECO:0000259" key="3">
    <source>
        <dbReference type="SMART" id="SM00421"/>
    </source>
</evidence>
<feature type="transmembrane region" description="Helical" evidence="2">
    <location>
        <begin position="540"/>
        <end position="559"/>
    </location>
</feature>
<keyword evidence="2" id="KW-0472">Membrane</keyword>
<name>F2NAI5_CORGP</name>
<dbReference type="STRING" id="700015.Corgl_0394"/>
<feature type="transmembrane region" description="Helical" evidence="2">
    <location>
        <begin position="784"/>
        <end position="809"/>
    </location>
</feature>
<feature type="transmembrane region" description="Helical" evidence="2">
    <location>
        <begin position="235"/>
        <end position="256"/>
    </location>
</feature>
<dbReference type="KEGG" id="cgo:Corgl_0394"/>
<dbReference type="InterPro" id="IPR016032">
    <property type="entry name" value="Sig_transdc_resp-reg_C-effctor"/>
</dbReference>
<feature type="transmembrane region" description="Helical" evidence="2">
    <location>
        <begin position="90"/>
        <end position="114"/>
    </location>
</feature>
<feature type="transmembrane region" description="Helical" evidence="2">
    <location>
        <begin position="425"/>
        <end position="446"/>
    </location>
</feature>
<feature type="transmembrane region" description="Helical" evidence="2">
    <location>
        <begin position="626"/>
        <end position="649"/>
    </location>
</feature>
<gene>
    <name evidence="4" type="ordered locus">Corgl_0394</name>
</gene>
<dbReference type="EMBL" id="CP002628">
    <property type="protein sequence ID" value="AEB06512.1"/>
    <property type="molecule type" value="Genomic_DNA"/>
</dbReference>
<keyword evidence="1" id="KW-0238">DNA-binding</keyword>
<evidence type="ECO:0000256" key="1">
    <source>
        <dbReference type="ARBA" id="ARBA00023125"/>
    </source>
</evidence>
<evidence type="ECO:0000313" key="4">
    <source>
        <dbReference type="EMBL" id="AEB06512.1"/>
    </source>
</evidence>
<feature type="transmembrane region" description="Helical" evidence="2">
    <location>
        <begin position="692"/>
        <end position="712"/>
    </location>
</feature>
<dbReference type="GO" id="GO:0003677">
    <property type="term" value="F:DNA binding"/>
    <property type="evidence" value="ECO:0007669"/>
    <property type="project" value="UniProtKB-KW"/>
</dbReference>
<feature type="domain" description="HTH luxR-type" evidence="3">
    <location>
        <begin position="331"/>
        <end position="388"/>
    </location>
</feature>
<dbReference type="HOGENOM" id="CLU_320230_0_0_11"/>
<dbReference type="InterPro" id="IPR036388">
    <property type="entry name" value="WH-like_DNA-bd_sf"/>
</dbReference>
<dbReference type="PANTHER" id="PTHR43214:SF43">
    <property type="entry name" value="TWO-COMPONENT RESPONSE REGULATOR"/>
    <property type="match status" value="1"/>
</dbReference>
<organism evidence="4 5">
    <name type="scientific">Coriobacterium glomerans (strain ATCC 49209 / DSM 20642 / JCM 10262 / PW2)</name>
    <dbReference type="NCBI Taxonomy" id="700015"/>
    <lineage>
        <taxon>Bacteria</taxon>
        <taxon>Bacillati</taxon>
        <taxon>Actinomycetota</taxon>
        <taxon>Coriobacteriia</taxon>
        <taxon>Coriobacteriales</taxon>
        <taxon>Coriobacteriaceae</taxon>
        <taxon>Coriobacterium</taxon>
    </lineage>
</organism>
<evidence type="ECO:0000256" key="2">
    <source>
        <dbReference type="SAM" id="Phobius"/>
    </source>
</evidence>
<reference evidence="5" key="1">
    <citation type="journal article" date="2013" name="Stand. Genomic Sci.">
        <title>Complete genome sequence of Coriobacterium glomerans type strain (PW2(T)) from the midgut of Pyrrhocoris apterus L. (red soldier bug).</title>
        <authorList>
            <person name="Stackebrandt E."/>
            <person name="Zeytun A."/>
            <person name="Lapidus A."/>
            <person name="Nolan M."/>
            <person name="Lucas S."/>
            <person name="Hammon N."/>
            <person name="Deshpande S."/>
            <person name="Cheng J.F."/>
            <person name="Tapia R."/>
            <person name="Goodwin L.A."/>
            <person name="Pitluck S."/>
            <person name="Liolios K."/>
            <person name="Pagani I."/>
            <person name="Ivanova N."/>
            <person name="Mavromatis K."/>
            <person name="Mikhailova N."/>
            <person name="Huntemann M."/>
            <person name="Pati A."/>
            <person name="Chen A."/>
            <person name="Palaniappan K."/>
            <person name="Chang Y.J."/>
            <person name="Land M."/>
            <person name="Hauser L."/>
            <person name="Rohde M."/>
            <person name="Pukall R."/>
            <person name="Goker M."/>
            <person name="Detter J.C."/>
            <person name="Woyke T."/>
            <person name="Bristow J."/>
            <person name="Eisen J.A."/>
            <person name="Markowitz V."/>
            <person name="Hugenholtz P."/>
            <person name="Kyrpides N.C."/>
            <person name="Klenk H.P."/>
        </authorList>
    </citation>
    <scope>NUCLEOTIDE SEQUENCE</scope>
    <source>
        <strain evidence="5">ATCC 49209 / DSM 20642 / JCM 10262 / PW2</strain>
    </source>
</reference>
<proteinExistence type="predicted"/>
<dbReference type="Gene3D" id="1.10.10.10">
    <property type="entry name" value="Winged helix-like DNA-binding domain superfamily/Winged helix DNA-binding domain"/>
    <property type="match status" value="2"/>
</dbReference>
<feature type="transmembrane region" description="Helical" evidence="2">
    <location>
        <begin position="509"/>
        <end position="528"/>
    </location>
</feature>
<dbReference type="SMART" id="SM00421">
    <property type="entry name" value="HTH_LUXR"/>
    <property type="match status" value="2"/>
</dbReference>
<dbReference type="OrthoDB" id="3193346at2"/>
<feature type="transmembrane region" description="Helical" evidence="2">
    <location>
        <begin position="50"/>
        <end position="69"/>
    </location>
</feature>
<dbReference type="SUPFAM" id="SSF46894">
    <property type="entry name" value="C-terminal effector domain of the bipartite response regulators"/>
    <property type="match status" value="2"/>
</dbReference>
<feature type="transmembrane region" description="Helical" evidence="2">
    <location>
        <begin position="276"/>
        <end position="296"/>
    </location>
</feature>
<feature type="transmembrane region" description="Helical" evidence="2">
    <location>
        <begin position="210"/>
        <end position="228"/>
    </location>
</feature>
<feature type="transmembrane region" description="Helical" evidence="2">
    <location>
        <begin position="571"/>
        <end position="589"/>
    </location>
</feature>
<protein>
    <submittedName>
        <fullName evidence="4">Regulatory protein LuxR</fullName>
    </submittedName>
</protein>
<dbReference type="PANTHER" id="PTHR43214">
    <property type="entry name" value="TWO-COMPONENT RESPONSE REGULATOR"/>
    <property type="match status" value="1"/>
</dbReference>
<dbReference type="GO" id="GO:0006355">
    <property type="term" value="P:regulation of DNA-templated transcription"/>
    <property type="evidence" value="ECO:0007669"/>
    <property type="project" value="InterPro"/>
</dbReference>
<feature type="transmembrane region" description="Helical" evidence="2">
    <location>
        <begin position="595"/>
        <end position="614"/>
    </location>
</feature>
<feature type="transmembrane region" description="Helical" evidence="2">
    <location>
        <begin position="180"/>
        <end position="198"/>
    </location>
</feature>
<dbReference type="Proteomes" id="UP000006851">
    <property type="component" value="Chromosome"/>
</dbReference>
<dbReference type="InterPro" id="IPR039420">
    <property type="entry name" value="WalR-like"/>
</dbReference>
<accession>F2NAI5</accession>
<keyword evidence="2" id="KW-1133">Transmembrane helix</keyword>
<keyword evidence="2" id="KW-0812">Transmembrane</keyword>
<sequence>MADAAAAVNGPEPSLSRRIRCSPQMVWLILLLGAPIQIGLALGAPRLDVLTRFVAAGSLAGIAAAVALLHDAAAPRSVLAPLRDRKLRCALCRAACLLVAGIESVSIVAILAGATGQMWLAEPSIAIANGLSGILPWASAAASALCACTVLLACAADLVAPECGSAISGDEGHRGRAAPLRAVPYAFALIGAMMRIAWTLSADLLVPSDFAALLGLIAVELCAAALLLMDIRLVCVRVIGAAASDVFCIALGAHAAGSLLGSLLLRSVLHLHAVPAGIAMGAAATMFAMLLGLYALMHRAARRPPVETPPDDGVQDEGDARIARIRRMLSERGLALRESEVAAFTAAGQNSEQVGVRLGIKASSVRATLHRVYRKLDVHGAKDLRALCAAFPSAPAAAEGAPARGPAPASPSAQARPAATADGRVASLVLAIRQLSGCVLLLLLFTPLSQRYALWGFGRMTVLGCATGGTLFGLRQLHRRWCVRSGASAPEGGVLHRSLKRMPQPMRSILIGAVVTLACTAAGAASLMRWYSSSLKPSTWSAFEFASYLLCTIALLSWCRCRTDASTQRAASARSAAAAVPLSLLALHLTSDDLVYLGTIALAAILLAATSMAMRAGGAEEGRADVASAAFSFAAAASCLITFAAGVAWEELWRSLAMYSGALSVLPFTALLFGGALWLRMQDADSRDFRELCPTLLAFALFTGVYALLFGYGWLRDVLILLATAGSLCVIIGRARLQSASDPRAPAWMALSAAGGVLGSYLIMNRVSRITPDIFNGAPLAPEQLSAMALVTLAFSVFFLGAGLAALGLCRSIVGSERAAALVASSKLDEAELRHRLRACFVSRGANDTQALVLAEIACGRQAAEICDRLHVSLGTVNTARSAGYRLLGVHDRLGLHSLVSQLITA</sequence>